<evidence type="ECO:0000256" key="4">
    <source>
        <dbReference type="ARBA" id="ARBA00022490"/>
    </source>
</evidence>
<evidence type="ECO:0000256" key="13">
    <source>
        <dbReference type="SAM" id="MobiDB-lite"/>
    </source>
</evidence>
<evidence type="ECO:0000259" key="14">
    <source>
        <dbReference type="PROSITE" id="PS51296"/>
    </source>
</evidence>
<protein>
    <recommendedName>
        <fullName evidence="14">Rieske domain-containing protein</fullName>
    </recommendedName>
</protein>
<evidence type="ECO:0000313" key="15">
    <source>
        <dbReference type="EMBL" id="TQD80387.1"/>
    </source>
</evidence>
<dbReference type="SUPFAM" id="SSF50022">
    <property type="entry name" value="ISP domain"/>
    <property type="match status" value="1"/>
</dbReference>
<keyword evidence="4" id="KW-0963">Cytoplasm</keyword>
<name>A0A540L1N2_MALBA</name>
<dbReference type="InterPro" id="IPR017941">
    <property type="entry name" value="Rieske_2Fe-2S"/>
</dbReference>
<feature type="domain" description="Rieske" evidence="14">
    <location>
        <begin position="704"/>
        <end position="814"/>
    </location>
</feature>
<dbReference type="GO" id="GO:0010277">
    <property type="term" value="F:chlorophyllide a oxygenase activity"/>
    <property type="evidence" value="ECO:0007669"/>
    <property type="project" value="InterPro"/>
</dbReference>
<sequence>MGISFSCPFSQYGDLESGLESVIVRSISFGHDEVKTQVRSVSFNSGDAEPTIMKSLGSGKMTLETSVSFKGRELEKMMLHKAPSLEKSKNDASVGPFSKEMTVAPISPSRKETDIHSPRSDSPPGMVWPSQLLDPASPKHMAAIKLQKVYKSFRTRRKLADCAVLVEQSWWKLLDFAELKRSSISFFEIEKHETLLDFAELKRSSISFFEIEKHETAISRWSRARTRAAKVGKGLSKNEKAQKLALQHWLEAIDPRHRYGHNLHFYYLKWLHCQSREPFFYWLDIGEGKEVNLVEKCPRSKLQQQCIKYLGPMERMAYEVVLEDGKLFFKQSGESLHTTGESDGAKWIFVLSASRTLYVGKKKKGTFQHSSFLAGGATSAAGRLVVEHGIIKAVWPHSGHYRPTEENFRDLLSFLEENNVDLTDVKLSPVDEEEKGSLSKKRSSAHIRCNSSEEDLLSNVYDLKTEETIDEDLIPEDNDSVGQAAAIDSHMSSQPRCVSRKLSNLAIPNRERYLEKVESATQPAGSSCSGIPVENPVDGYETVDEILPSEQDYMVSKKNLFEENHEETEEEAVPQESILKRINSHKGMESFQLGRQLSCKWTTGAGPRIGCMRDYPSELQFQALEHVNLSPRSAASLRSYFSPRITSTLSKGVDTHKMCRGGGSTPCKTFNAVQSSVSTEPANPPDLSLENPTQEEKFDWYAQWYPLMPVCDLDKRVPHGKKVLGIDVVVWWDRNESAWKVFDDACPHRLAPLSEGRIDQCGRLQCVYHGWCFNGSGDCKFIPQAPNDGPPIHTNKKACVAAYPTTVQNGIVWFWPNSDPQYKDVLADKKPPYIPELDDPSYSGPIGNREVPYGSYFLCHVKEFLVKADREGGKPLDLSVQKLDVNGFIAKQEWGQSKFLPPCVFYMSPLDPLEQGNVAASSAETKKVSSAQGPLVVVFICIPVSPGNSRMIWTLPGNFGIWVDRIVPRWVFHIGQNLILDSDLYLLHVEERKIMEAGPAQWQKACFVPTKSDALVVGFRKWLNKYAGGQVDWRGKFSGALPPTPPREQLLDRYWSHVVNCSSCSAGYKGLKVLEVVLQVVALSLVGIVAATKQAAISVAARTMLVAAAVLSFAASKWLAHFIYKQFHFHDYNHALR</sequence>
<keyword evidence="16" id="KW-1185">Reference proteome</keyword>
<dbReference type="InterPro" id="IPR013626">
    <property type="entry name" value="PaO"/>
</dbReference>
<dbReference type="STRING" id="106549.A0A540L1N2"/>
<feature type="compositionally biased region" description="Basic and acidic residues" evidence="13">
    <location>
        <begin position="109"/>
        <end position="119"/>
    </location>
</feature>
<proteinExistence type="predicted"/>
<dbReference type="GO" id="GO:0009507">
    <property type="term" value="C:chloroplast"/>
    <property type="evidence" value="ECO:0007669"/>
    <property type="project" value="UniProtKB-SubCell"/>
</dbReference>
<dbReference type="Pfam" id="PF00355">
    <property type="entry name" value="Rieske"/>
    <property type="match status" value="1"/>
</dbReference>
<dbReference type="Pfam" id="PF08417">
    <property type="entry name" value="PaO"/>
    <property type="match status" value="1"/>
</dbReference>
<keyword evidence="8" id="KW-0479">Metal-binding</keyword>
<evidence type="ECO:0000256" key="11">
    <source>
        <dbReference type="ARBA" id="ARBA00023014"/>
    </source>
</evidence>
<dbReference type="GO" id="GO:0005634">
    <property type="term" value="C:nucleus"/>
    <property type="evidence" value="ECO:0007669"/>
    <property type="project" value="UniProtKB-SubCell"/>
</dbReference>
<keyword evidence="7" id="KW-0001">2Fe-2S</keyword>
<dbReference type="PANTHER" id="PTHR31250">
    <property type="entry name" value="IQ DOMAIN-CONTAINING PROTEIN IQM3"/>
    <property type="match status" value="1"/>
</dbReference>
<dbReference type="InterPro" id="IPR044159">
    <property type="entry name" value="IQM"/>
</dbReference>
<evidence type="ECO:0000256" key="2">
    <source>
        <dbReference type="ARBA" id="ARBA00004229"/>
    </source>
</evidence>
<comment type="caution">
    <text evidence="15">The sequence shown here is derived from an EMBL/GenBank/DDBJ whole genome shotgun (WGS) entry which is preliminary data.</text>
</comment>
<keyword evidence="10" id="KW-0408">Iron</keyword>
<evidence type="ECO:0000256" key="7">
    <source>
        <dbReference type="ARBA" id="ARBA00022714"/>
    </source>
</evidence>
<comment type="subcellular location">
    <subcellularLocation>
        <location evidence="3">Cytoplasm</location>
    </subcellularLocation>
    <subcellularLocation>
        <location evidence="1">Nucleus</location>
    </subcellularLocation>
    <subcellularLocation>
        <location evidence="2">Plastid</location>
        <location evidence="2">Chloroplast</location>
    </subcellularLocation>
</comment>
<keyword evidence="11" id="KW-0411">Iron-sulfur</keyword>
<dbReference type="SUPFAM" id="SSF55961">
    <property type="entry name" value="Bet v1-like"/>
    <property type="match status" value="1"/>
</dbReference>
<feature type="region of interest" description="Disordered" evidence="13">
    <location>
        <begin position="103"/>
        <end position="126"/>
    </location>
</feature>
<organism evidence="15 16">
    <name type="scientific">Malus baccata</name>
    <name type="common">Siberian crab apple</name>
    <name type="synonym">Pyrus baccata</name>
    <dbReference type="NCBI Taxonomy" id="106549"/>
    <lineage>
        <taxon>Eukaryota</taxon>
        <taxon>Viridiplantae</taxon>
        <taxon>Streptophyta</taxon>
        <taxon>Embryophyta</taxon>
        <taxon>Tracheophyta</taxon>
        <taxon>Spermatophyta</taxon>
        <taxon>Magnoliopsida</taxon>
        <taxon>eudicotyledons</taxon>
        <taxon>Gunneridae</taxon>
        <taxon>Pentapetalae</taxon>
        <taxon>rosids</taxon>
        <taxon>fabids</taxon>
        <taxon>Rosales</taxon>
        <taxon>Rosaceae</taxon>
        <taxon>Amygdaloideae</taxon>
        <taxon>Maleae</taxon>
        <taxon>Malus</taxon>
    </lineage>
</organism>
<evidence type="ECO:0000256" key="10">
    <source>
        <dbReference type="ARBA" id="ARBA00023004"/>
    </source>
</evidence>
<dbReference type="PROSITE" id="PS51296">
    <property type="entry name" value="RIESKE"/>
    <property type="match status" value="1"/>
</dbReference>
<keyword evidence="5" id="KW-0150">Chloroplast</keyword>
<reference evidence="15 16" key="1">
    <citation type="journal article" date="2019" name="G3 (Bethesda)">
        <title>Sequencing of a Wild Apple (Malus baccata) Genome Unravels the Differences Between Cultivated and Wild Apple Species Regarding Disease Resistance and Cold Tolerance.</title>
        <authorList>
            <person name="Chen X."/>
        </authorList>
    </citation>
    <scope>NUCLEOTIDE SEQUENCE [LARGE SCALE GENOMIC DNA]</scope>
    <source>
        <strain evidence="16">cv. Shandingzi</strain>
        <tissue evidence="15">Leaves</tissue>
    </source>
</reference>
<evidence type="ECO:0000256" key="8">
    <source>
        <dbReference type="ARBA" id="ARBA00022723"/>
    </source>
</evidence>
<evidence type="ECO:0000256" key="9">
    <source>
        <dbReference type="ARBA" id="ARBA00022946"/>
    </source>
</evidence>
<evidence type="ECO:0000256" key="12">
    <source>
        <dbReference type="ARBA" id="ARBA00023242"/>
    </source>
</evidence>
<evidence type="ECO:0000256" key="5">
    <source>
        <dbReference type="ARBA" id="ARBA00022528"/>
    </source>
</evidence>
<evidence type="ECO:0000256" key="6">
    <source>
        <dbReference type="ARBA" id="ARBA00022640"/>
    </source>
</evidence>
<dbReference type="CDD" id="cd03480">
    <property type="entry name" value="Rieske_RO_Alpha_PaO"/>
    <property type="match status" value="1"/>
</dbReference>
<dbReference type="AlphaFoldDB" id="A0A540L1N2"/>
<dbReference type="InterPro" id="IPR036922">
    <property type="entry name" value="Rieske_2Fe-2S_sf"/>
</dbReference>
<dbReference type="Proteomes" id="UP000315295">
    <property type="component" value="Unassembled WGS sequence"/>
</dbReference>
<accession>A0A540L1N2</accession>
<dbReference type="EMBL" id="VIEB01000810">
    <property type="protein sequence ID" value="TQD80387.1"/>
    <property type="molecule type" value="Genomic_DNA"/>
</dbReference>
<dbReference type="Gene3D" id="2.102.10.10">
    <property type="entry name" value="Rieske [2Fe-2S] iron-sulphur domain"/>
    <property type="match status" value="1"/>
</dbReference>
<gene>
    <name evidence="15" type="ORF">C1H46_034076</name>
</gene>
<keyword evidence="9" id="KW-0809">Transit peptide</keyword>
<keyword evidence="12" id="KW-0539">Nucleus</keyword>
<dbReference type="GO" id="GO:0046872">
    <property type="term" value="F:metal ion binding"/>
    <property type="evidence" value="ECO:0007669"/>
    <property type="project" value="UniProtKB-KW"/>
</dbReference>
<keyword evidence="6" id="KW-0934">Plastid</keyword>
<evidence type="ECO:0000256" key="1">
    <source>
        <dbReference type="ARBA" id="ARBA00004123"/>
    </source>
</evidence>
<dbReference type="GO" id="GO:0051537">
    <property type="term" value="F:2 iron, 2 sulfur cluster binding"/>
    <property type="evidence" value="ECO:0007669"/>
    <property type="project" value="UniProtKB-KW"/>
</dbReference>
<evidence type="ECO:0000256" key="3">
    <source>
        <dbReference type="ARBA" id="ARBA00004496"/>
    </source>
</evidence>
<dbReference type="PANTHER" id="PTHR31250:SF14">
    <property type="entry name" value="IQ DOMAIN-CONTAINING PROTEIN IQM2"/>
    <property type="match status" value="1"/>
</dbReference>
<evidence type="ECO:0000313" key="16">
    <source>
        <dbReference type="Proteomes" id="UP000315295"/>
    </source>
</evidence>